<proteinExistence type="predicted"/>
<feature type="region of interest" description="Disordered" evidence="1">
    <location>
        <begin position="419"/>
        <end position="448"/>
    </location>
</feature>
<accession>A0A9P0NP11</accession>
<dbReference type="Proteomes" id="UP001154329">
    <property type="component" value="Chromosome 3"/>
</dbReference>
<dbReference type="EMBL" id="OU899036">
    <property type="protein sequence ID" value="CAH1731010.1"/>
    <property type="molecule type" value="Genomic_DNA"/>
</dbReference>
<feature type="compositionally biased region" description="Pro residues" evidence="1">
    <location>
        <begin position="233"/>
        <end position="243"/>
    </location>
</feature>
<evidence type="ECO:0000256" key="1">
    <source>
        <dbReference type="SAM" id="MobiDB-lite"/>
    </source>
</evidence>
<evidence type="ECO:0000313" key="2">
    <source>
        <dbReference type="EMBL" id="CAH1731010.1"/>
    </source>
</evidence>
<protein>
    <submittedName>
        <fullName evidence="2">Uncharacterized protein</fullName>
    </submittedName>
</protein>
<name>A0A9P0NP11_APHGO</name>
<feature type="compositionally biased region" description="Polar residues" evidence="1">
    <location>
        <begin position="275"/>
        <end position="294"/>
    </location>
</feature>
<organism evidence="2 3">
    <name type="scientific">Aphis gossypii</name>
    <name type="common">Cotton aphid</name>
    <dbReference type="NCBI Taxonomy" id="80765"/>
    <lineage>
        <taxon>Eukaryota</taxon>
        <taxon>Metazoa</taxon>
        <taxon>Ecdysozoa</taxon>
        <taxon>Arthropoda</taxon>
        <taxon>Hexapoda</taxon>
        <taxon>Insecta</taxon>
        <taxon>Pterygota</taxon>
        <taxon>Neoptera</taxon>
        <taxon>Paraneoptera</taxon>
        <taxon>Hemiptera</taxon>
        <taxon>Sternorrhyncha</taxon>
        <taxon>Aphidomorpha</taxon>
        <taxon>Aphidoidea</taxon>
        <taxon>Aphididae</taxon>
        <taxon>Aphidini</taxon>
        <taxon>Aphis</taxon>
        <taxon>Aphis</taxon>
    </lineage>
</organism>
<dbReference type="AlphaFoldDB" id="A0A9P0NP11"/>
<keyword evidence="3" id="KW-1185">Reference proteome</keyword>
<reference evidence="2" key="1">
    <citation type="submission" date="2022-02" db="EMBL/GenBank/DDBJ databases">
        <authorList>
            <person name="King R."/>
        </authorList>
    </citation>
    <scope>NUCLEOTIDE SEQUENCE</scope>
</reference>
<sequence length="490" mass="53979">MLPSPDRYNCVGQVVRFFFFFVKKLVFIIYKTYNSIFSFSVWHFVLKMDNGSEDGIRVDVAYENRERKDSNSERKTVRFDPQPPRVMYLDLEKGYDPTPRPSYLVRQRVVKYQMELSNRSNAKPPLPPRNNVDPLIALAELLEQPLPPTPPPSPVIKMNQPNLKPKPLLNGQLTVTSRGVQHYRRDPASVEALARSTAVGGTHYGNPALPTQFYTALSMNPNVPPKIPKKAKMPPPPPPPLQPKPSTLKATAEVAVQEEPKPSTSKAAVQEESEPSTSKAAVQVESEPSTSKTAIQKEPKPLKMVVQVEVHVERKPSTSKAAVQEESEPSTPKAAVQVEPKPSTSKAAVQEESEPSTPKAAVDMVVQEDPKPSTSKAAVDMVVQEEPKPSTSKASMDLAIQVEPEPCTSKAAIDLAIQVEPMTNGQTQSDGKQQDDGGNDKKHKGKCKIRDGRCKKCERASSQQTDDNNHDGPGMRCLLFTIQCLGCSTM</sequence>
<feature type="region of interest" description="Disordered" evidence="1">
    <location>
        <begin position="220"/>
        <end position="395"/>
    </location>
</feature>
<reference evidence="2" key="2">
    <citation type="submission" date="2022-10" db="EMBL/GenBank/DDBJ databases">
        <authorList>
            <consortium name="ENA_rothamsted_submissions"/>
            <consortium name="culmorum"/>
            <person name="King R."/>
        </authorList>
    </citation>
    <scope>NUCLEOTIDE SEQUENCE</scope>
</reference>
<evidence type="ECO:0000313" key="3">
    <source>
        <dbReference type="Proteomes" id="UP001154329"/>
    </source>
</evidence>
<gene>
    <name evidence="2" type="ORF">APHIGO_LOCUS7812</name>
</gene>